<keyword evidence="3 6" id="KW-0812">Transmembrane</keyword>
<keyword evidence="9" id="KW-1185">Reference proteome</keyword>
<organism evidence="8 9">
    <name type="scientific">Apiotrichum porosum</name>
    <dbReference type="NCBI Taxonomy" id="105984"/>
    <lineage>
        <taxon>Eukaryota</taxon>
        <taxon>Fungi</taxon>
        <taxon>Dikarya</taxon>
        <taxon>Basidiomycota</taxon>
        <taxon>Agaricomycotina</taxon>
        <taxon>Tremellomycetes</taxon>
        <taxon>Trichosporonales</taxon>
        <taxon>Trichosporonaceae</taxon>
        <taxon>Apiotrichum</taxon>
    </lineage>
</organism>
<evidence type="ECO:0000256" key="4">
    <source>
        <dbReference type="ARBA" id="ARBA00022989"/>
    </source>
</evidence>
<comment type="caution">
    <text evidence="8">The sequence shown here is derived from an EMBL/GenBank/DDBJ whole genome shotgun (WGS) entry which is preliminary data.</text>
</comment>
<evidence type="ECO:0000256" key="2">
    <source>
        <dbReference type="ARBA" id="ARBA00022448"/>
    </source>
</evidence>
<dbReference type="FunFam" id="1.20.1250.20:FF:000516">
    <property type="entry name" value="Alternative sulfate transporter"/>
    <property type="match status" value="1"/>
</dbReference>
<evidence type="ECO:0000259" key="7">
    <source>
        <dbReference type="PROSITE" id="PS50850"/>
    </source>
</evidence>
<evidence type="ECO:0000256" key="5">
    <source>
        <dbReference type="ARBA" id="ARBA00023136"/>
    </source>
</evidence>
<feature type="transmembrane region" description="Helical" evidence="6">
    <location>
        <begin position="119"/>
        <end position="136"/>
    </location>
</feature>
<dbReference type="RefSeq" id="XP_028477606.1">
    <property type="nucleotide sequence ID" value="XM_028621154.1"/>
</dbReference>
<dbReference type="InterPro" id="IPR011701">
    <property type="entry name" value="MFS"/>
</dbReference>
<protein>
    <recommendedName>
        <fullName evidence="7">Major facilitator superfamily (MFS) profile domain-containing protein</fullName>
    </recommendedName>
</protein>
<feature type="transmembrane region" description="Helical" evidence="6">
    <location>
        <begin position="442"/>
        <end position="464"/>
    </location>
</feature>
<gene>
    <name evidence="8" type="ORF">EHS24_005662</name>
</gene>
<dbReference type="GO" id="GO:0022857">
    <property type="term" value="F:transmembrane transporter activity"/>
    <property type="evidence" value="ECO:0007669"/>
    <property type="project" value="InterPro"/>
</dbReference>
<dbReference type="InterPro" id="IPR020846">
    <property type="entry name" value="MFS_dom"/>
</dbReference>
<dbReference type="GO" id="GO:0016020">
    <property type="term" value="C:membrane"/>
    <property type="evidence" value="ECO:0007669"/>
    <property type="project" value="UniProtKB-SubCell"/>
</dbReference>
<dbReference type="PANTHER" id="PTHR43791:SF32">
    <property type="entry name" value="MAJOR FACILITATOR SUPERFAMILY (MFS) PROFILE DOMAIN-CONTAINING PROTEIN"/>
    <property type="match status" value="1"/>
</dbReference>
<dbReference type="Gene3D" id="1.20.1250.20">
    <property type="entry name" value="MFS general substrate transporter like domains"/>
    <property type="match status" value="2"/>
</dbReference>
<feature type="transmembrane region" description="Helical" evidence="6">
    <location>
        <begin position="208"/>
        <end position="231"/>
    </location>
</feature>
<proteinExistence type="predicted"/>
<dbReference type="SUPFAM" id="SSF103473">
    <property type="entry name" value="MFS general substrate transporter"/>
    <property type="match status" value="1"/>
</dbReference>
<dbReference type="InterPro" id="IPR036259">
    <property type="entry name" value="MFS_trans_sf"/>
</dbReference>
<name>A0A427XZ44_9TREE</name>
<dbReference type="Proteomes" id="UP000279236">
    <property type="component" value="Unassembled WGS sequence"/>
</dbReference>
<feature type="transmembrane region" description="Helical" evidence="6">
    <location>
        <begin position="415"/>
        <end position="436"/>
    </location>
</feature>
<feature type="transmembrane region" description="Helical" evidence="6">
    <location>
        <begin position="148"/>
        <end position="168"/>
    </location>
</feature>
<sequence>MASQFSDNEKYDAELASPPLTATPTSSSLEDLAKDWTEAEERAVVRKLDISVLSLLFFGFFCFQLERGNIANAVTSTLFKDVGIVQNQFNVGQGLLYLGIVLLEVPSQMVVQRIGPQKWLTFQIFCFGLVATFQLFMKGYASFLVTRILLGIVECGYIPGSLYVLSTFYKRNELGSRTSFFFLGSVLVSGVGGLMAAGLLQIKGSLHPWQYLFLVEGSLAIFCSLLFLIFMPDGPNRPVPMLFPRLTLLTAREKEIVRLRVIVDDAAKSAATRPLTNGEIFNTLLNWRNYPHVLHAIACIAATSAMGQYQPLLIKNFGFSTIKANLYSSVGGWLAFVMMIISGLVSDRVRNKGLCVIFLTSCSLITWSVFVHESSGSNKWAKYAAITCTTAFSQVWHPINATWLSLNQASPQRRAIAMAMFVMAANLGGLVGSQILRSEDAPTYHVGFRVCVSLVAFGTAMSIAQHFQYRWSNNRNAAKVAAGEKLREDRPSTYIM</sequence>
<dbReference type="PANTHER" id="PTHR43791">
    <property type="entry name" value="PERMEASE-RELATED"/>
    <property type="match status" value="1"/>
</dbReference>
<feature type="transmembrane region" description="Helical" evidence="6">
    <location>
        <begin position="293"/>
        <end position="314"/>
    </location>
</feature>
<dbReference type="GeneID" id="39590205"/>
<dbReference type="AlphaFoldDB" id="A0A427XZ44"/>
<evidence type="ECO:0000256" key="1">
    <source>
        <dbReference type="ARBA" id="ARBA00004141"/>
    </source>
</evidence>
<evidence type="ECO:0000256" key="6">
    <source>
        <dbReference type="SAM" id="Phobius"/>
    </source>
</evidence>
<dbReference type="OrthoDB" id="1935484at2759"/>
<evidence type="ECO:0000256" key="3">
    <source>
        <dbReference type="ARBA" id="ARBA00022692"/>
    </source>
</evidence>
<feature type="transmembrane region" description="Helical" evidence="6">
    <location>
        <begin position="180"/>
        <end position="202"/>
    </location>
</feature>
<keyword evidence="5 6" id="KW-0472">Membrane</keyword>
<feature type="transmembrane region" description="Helical" evidence="6">
    <location>
        <begin position="326"/>
        <end position="346"/>
    </location>
</feature>
<feature type="domain" description="Major facilitator superfamily (MFS) profile" evidence="7">
    <location>
        <begin position="52"/>
        <end position="470"/>
    </location>
</feature>
<dbReference type="EMBL" id="RSCE01000003">
    <property type="protein sequence ID" value="RSH84158.1"/>
    <property type="molecule type" value="Genomic_DNA"/>
</dbReference>
<keyword evidence="2" id="KW-0813">Transport</keyword>
<accession>A0A427XZ44</accession>
<feature type="transmembrane region" description="Helical" evidence="6">
    <location>
        <begin position="353"/>
        <end position="371"/>
    </location>
</feature>
<evidence type="ECO:0000313" key="9">
    <source>
        <dbReference type="Proteomes" id="UP000279236"/>
    </source>
</evidence>
<reference evidence="8 9" key="1">
    <citation type="submission" date="2018-11" db="EMBL/GenBank/DDBJ databases">
        <title>Genome sequence of Apiotrichum porosum DSM 27194.</title>
        <authorList>
            <person name="Aliyu H."/>
            <person name="Gorte O."/>
            <person name="Ochsenreither K."/>
        </authorList>
    </citation>
    <scope>NUCLEOTIDE SEQUENCE [LARGE SCALE GENOMIC DNA]</scope>
    <source>
        <strain evidence="8 9">DSM 27194</strain>
    </source>
</reference>
<dbReference type="Pfam" id="PF07690">
    <property type="entry name" value="MFS_1"/>
    <property type="match status" value="1"/>
</dbReference>
<keyword evidence="4 6" id="KW-1133">Transmembrane helix</keyword>
<comment type="subcellular location">
    <subcellularLocation>
        <location evidence="1">Membrane</location>
        <topology evidence="1">Multi-pass membrane protein</topology>
    </subcellularLocation>
</comment>
<evidence type="ECO:0000313" key="8">
    <source>
        <dbReference type="EMBL" id="RSH84158.1"/>
    </source>
</evidence>
<dbReference type="PROSITE" id="PS50850">
    <property type="entry name" value="MFS"/>
    <property type="match status" value="1"/>
</dbReference>